<comment type="caution">
    <text evidence="12">The sequence shown here is derived from an EMBL/GenBank/DDBJ whole genome shotgun (WGS) entry which is preliminary data.</text>
</comment>
<dbReference type="AlphaFoldDB" id="A0A507CLQ5"/>
<dbReference type="GO" id="GO:0000022">
    <property type="term" value="P:mitotic spindle elongation"/>
    <property type="evidence" value="ECO:0007669"/>
    <property type="project" value="TreeGrafter"/>
</dbReference>
<feature type="transmembrane region" description="Helical" evidence="10">
    <location>
        <begin position="20"/>
        <end position="39"/>
    </location>
</feature>
<comment type="subcellular location">
    <subcellularLocation>
        <location evidence="2">Golgi apparatus membrane</location>
        <topology evidence="2">Multi-pass membrane protein</topology>
    </subcellularLocation>
</comment>
<comment type="similarity">
    <text evidence="3">Belongs to the TVP38/TMEM64 family.</text>
</comment>
<sequence length="298" mass="32187">MGQVLLPSRAELFSRKAVLFWSLVLIHVALFIFFTTPVGRQFGRTVGTQVTQFGNTIRELGVPGALILVLLLIVTAIPPLFGFGTLLVLCGLAFDFPLGLIPAYTGGLLGALAAYALSRRLLSRYRPYMESSFEWVKPLEDTINKSGLKMLILIRLAPYPFGIISVLMGASRIKFRDYAIASAVALIKVAIPVYVGSTLKTLLDPKKTSSVVNVVGGIAGLILGVGIAVYLTMVVKRTVRQNQADQPTDLPVQTAGFLSIANQAIENVNQNGKDVQILEHVAVPVDASIKSQGHRFVV</sequence>
<evidence type="ECO:0000256" key="8">
    <source>
        <dbReference type="ARBA" id="ARBA00023034"/>
    </source>
</evidence>
<protein>
    <recommendedName>
        <fullName evidence="4">Golgi apparatus membrane protein TVP38</fullName>
    </recommendedName>
    <alternativeName>
        <fullName evidence="5">Golgi apparatus membrane protein tvp38</fullName>
    </alternativeName>
</protein>
<evidence type="ECO:0000256" key="6">
    <source>
        <dbReference type="ARBA" id="ARBA00022692"/>
    </source>
</evidence>
<evidence type="ECO:0000256" key="5">
    <source>
        <dbReference type="ARBA" id="ARBA00020673"/>
    </source>
</evidence>
<reference evidence="14 15" key="1">
    <citation type="journal article" date="2019" name="Sci. Rep.">
        <title>Comparative genomics of chytrid fungi reveal insights into the obligate biotrophic and pathogenic lifestyle of Synchytrium endobioticum.</title>
        <authorList>
            <person name="van de Vossenberg B.T.L.H."/>
            <person name="Warris S."/>
            <person name="Nguyen H.D.T."/>
            <person name="van Gent-Pelzer M.P.E."/>
            <person name="Joly D.L."/>
            <person name="van de Geest H.C."/>
            <person name="Bonants P.J.M."/>
            <person name="Smith D.S."/>
            <person name="Levesque C.A."/>
            <person name="van der Lee T.A.J."/>
        </authorList>
    </citation>
    <scope>NUCLEOTIDE SEQUENCE [LARGE SCALE GENOMIC DNA]</scope>
    <source>
        <strain evidence="13 15">LEV6574</strain>
        <strain evidence="12 14">MB42</strain>
    </source>
</reference>
<dbReference type="GO" id="GO:0000139">
    <property type="term" value="C:Golgi membrane"/>
    <property type="evidence" value="ECO:0007669"/>
    <property type="project" value="UniProtKB-SubCell"/>
</dbReference>
<keyword evidence="7 10" id="KW-1133">Transmembrane helix</keyword>
<feature type="transmembrane region" description="Helical" evidence="10">
    <location>
        <begin position="152"/>
        <end position="173"/>
    </location>
</feature>
<evidence type="ECO:0000313" key="12">
    <source>
        <dbReference type="EMBL" id="TPX39215.1"/>
    </source>
</evidence>
<evidence type="ECO:0000256" key="1">
    <source>
        <dbReference type="ARBA" id="ARBA00002978"/>
    </source>
</evidence>
<keyword evidence="9 10" id="KW-0472">Membrane</keyword>
<evidence type="ECO:0000256" key="4">
    <source>
        <dbReference type="ARBA" id="ARBA00013533"/>
    </source>
</evidence>
<dbReference type="PANTHER" id="PTHR47549">
    <property type="entry name" value="GOLGI APPARATUS MEMBRANE PROTEIN TVP38-RELATED"/>
    <property type="match status" value="1"/>
</dbReference>
<comment type="function">
    <text evidence="1">Golgi membrane protein involved in vesicular trafficking and spindle migration.</text>
</comment>
<evidence type="ECO:0000256" key="7">
    <source>
        <dbReference type="ARBA" id="ARBA00022989"/>
    </source>
</evidence>
<dbReference type="VEuPathDB" id="FungiDB:SeMB42_g06412"/>
<evidence type="ECO:0000256" key="2">
    <source>
        <dbReference type="ARBA" id="ARBA00004653"/>
    </source>
</evidence>
<dbReference type="OrthoDB" id="166803at2759"/>
<accession>A0A507CLQ5</accession>
<feature type="transmembrane region" description="Helical" evidence="10">
    <location>
        <begin position="179"/>
        <end position="199"/>
    </location>
</feature>
<gene>
    <name evidence="13" type="ORF">SeLEV6574_g05498</name>
    <name evidence="12" type="ORF">SeMB42_g06412</name>
</gene>
<organism evidence="12 14">
    <name type="scientific">Synchytrium endobioticum</name>
    <dbReference type="NCBI Taxonomy" id="286115"/>
    <lineage>
        <taxon>Eukaryota</taxon>
        <taxon>Fungi</taxon>
        <taxon>Fungi incertae sedis</taxon>
        <taxon>Chytridiomycota</taxon>
        <taxon>Chytridiomycota incertae sedis</taxon>
        <taxon>Chytridiomycetes</taxon>
        <taxon>Synchytriales</taxon>
        <taxon>Synchytriaceae</taxon>
        <taxon>Synchytrium</taxon>
    </lineage>
</organism>
<keyword evidence="6 10" id="KW-0812">Transmembrane</keyword>
<keyword evidence="8" id="KW-0333">Golgi apparatus</keyword>
<dbReference type="GO" id="GO:0016192">
    <property type="term" value="P:vesicle-mediated transport"/>
    <property type="evidence" value="ECO:0007669"/>
    <property type="project" value="TreeGrafter"/>
</dbReference>
<dbReference type="Proteomes" id="UP000320475">
    <property type="component" value="Unassembled WGS sequence"/>
</dbReference>
<evidence type="ECO:0000259" key="11">
    <source>
        <dbReference type="Pfam" id="PF09335"/>
    </source>
</evidence>
<evidence type="ECO:0000256" key="10">
    <source>
        <dbReference type="SAM" id="Phobius"/>
    </source>
</evidence>
<evidence type="ECO:0000313" key="13">
    <source>
        <dbReference type="EMBL" id="TPX42631.1"/>
    </source>
</evidence>
<evidence type="ECO:0000313" key="14">
    <source>
        <dbReference type="Proteomes" id="UP000317494"/>
    </source>
</evidence>
<feature type="transmembrane region" description="Helical" evidence="10">
    <location>
        <begin position="60"/>
        <end position="81"/>
    </location>
</feature>
<evidence type="ECO:0000256" key="3">
    <source>
        <dbReference type="ARBA" id="ARBA00008640"/>
    </source>
</evidence>
<proteinExistence type="inferred from homology"/>
<keyword evidence="14" id="KW-1185">Reference proteome</keyword>
<dbReference type="Pfam" id="PF09335">
    <property type="entry name" value="VTT_dom"/>
    <property type="match status" value="1"/>
</dbReference>
<dbReference type="PANTHER" id="PTHR47549:SF1">
    <property type="entry name" value="GOLGI APPARATUS MEMBRANE PROTEIN TVP38"/>
    <property type="match status" value="1"/>
</dbReference>
<feature type="domain" description="VTT" evidence="11">
    <location>
        <begin position="85"/>
        <end position="197"/>
    </location>
</feature>
<evidence type="ECO:0000313" key="15">
    <source>
        <dbReference type="Proteomes" id="UP000320475"/>
    </source>
</evidence>
<dbReference type="EMBL" id="QEAN01000359">
    <property type="protein sequence ID" value="TPX39215.1"/>
    <property type="molecule type" value="Genomic_DNA"/>
</dbReference>
<dbReference type="STRING" id="286115.A0A507CLQ5"/>
<evidence type="ECO:0000256" key="9">
    <source>
        <dbReference type="ARBA" id="ARBA00023136"/>
    </source>
</evidence>
<feature type="transmembrane region" description="Helical" evidence="10">
    <location>
        <begin position="101"/>
        <end position="118"/>
    </location>
</feature>
<feature type="transmembrane region" description="Helical" evidence="10">
    <location>
        <begin position="211"/>
        <end position="233"/>
    </location>
</feature>
<dbReference type="EMBL" id="QEAM01000261">
    <property type="protein sequence ID" value="TPX42631.1"/>
    <property type="molecule type" value="Genomic_DNA"/>
</dbReference>
<dbReference type="InterPro" id="IPR051076">
    <property type="entry name" value="Golgi_membrane_TVP38/TMEM64"/>
</dbReference>
<name>A0A507CLQ5_9FUNG</name>
<dbReference type="Proteomes" id="UP000317494">
    <property type="component" value="Unassembled WGS sequence"/>
</dbReference>
<dbReference type="InterPro" id="IPR032816">
    <property type="entry name" value="VTT_dom"/>
</dbReference>